<dbReference type="Pfam" id="PF19295">
    <property type="entry name" value="SufBD_N"/>
    <property type="match status" value="1"/>
</dbReference>
<dbReference type="InterPro" id="IPR045595">
    <property type="entry name" value="SufBD_N"/>
</dbReference>
<sequence>MILNFDEFQKANQSGSELNNIRIKNLNIFKEKGFPSKREENWKYTDLKTILSNNL</sequence>
<reference evidence="2" key="1">
    <citation type="submission" date="2018-05" db="EMBL/GenBank/DDBJ databases">
        <authorList>
            <person name="Lanie J.A."/>
            <person name="Ng W.-L."/>
            <person name="Kazmierczak K.M."/>
            <person name="Andrzejewski T.M."/>
            <person name="Davidsen T.M."/>
            <person name="Wayne K.J."/>
            <person name="Tettelin H."/>
            <person name="Glass J.I."/>
            <person name="Rusch D."/>
            <person name="Podicherti R."/>
            <person name="Tsui H.-C.T."/>
            <person name="Winkler M.E."/>
        </authorList>
    </citation>
    <scope>NUCLEOTIDE SEQUENCE</scope>
</reference>
<dbReference type="InterPro" id="IPR037284">
    <property type="entry name" value="SUF_FeS_clus_asmbl_SufBD_sf"/>
</dbReference>
<accession>A0A382PFK6</accession>
<feature type="non-terminal residue" evidence="2">
    <location>
        <position position="55"/>
    </location>
</feature>
<organism evidence="2">
    <name type="scientific">marine metagenome</name>
    <dbReference type="NCBI Taxonomy" id="408172"/>
    <lineage>
        <taxon>unclassified sequences</taxon>
        <taxon>metagenomes</taxon>
        <taxon>ecological metagenomes</taxon>
    </lineage>
</organism>
<proteinExistence type="predicted"/>
<evidence type="ECO:0000313" key="2">
    <source>
        <dbReference type="EMBL" id="SVC72173.1"/>
    </source>
</evidence>
<evidence type="ECO:0000259" key="1">
    <source>
        <dbReference type="Pfam" id="PF19295"/>
    </source>
</evidence>
<dbReference type="SUPFAM" id="SSF101960">
    <property type="entry name" value="Stabilizer of iron transporter SufD"/>
    <property type="match status" value="1"/>
</dbReference>
<dbReference type="EMBL" id="UINC01107067">
    <property type="protein sequence ID" value="SVC72173.1"/>
    <property type="molecule type" value="Genomic_DNA"/>
</dbReference>
<gene>
    <name evidence="2" type="ORF">METZ01_LOCUS325027</name>
</gene>
<feature type="domain" description="SUF system FeS cluster assembly SufBD N-terminal" evidence="1">
    <location>
        <begin position="12"/>
        <end position="53"/>
    </location>
</feature>
<feature type="non-terminal residue" evidence="2">
    <location>
        <position position="1"/>
    </location>
</feature>
<dbReference type="AlphaFoldDB" id="A0A382PFK6"/>
<name>A0A382PFK6_9ZZZZ</name>
<protein>
    <recommendedName>
        <fullName evidence="1">SUF system FeS cluster assembly SufBD N-terminal domain-containing protein</fullName>
    </recommendedName>
</protein>